<evidence type="ECO:0008006" key="7">
    <source>
        <dbReference type="Google" id="ProtNLM"/>
    </source>
</evidence>
<dbReference type="InterPro" id="IPR036188">
    <property type="entry name" value="FAD/NAD-bd_sf"/>
</dbReference>
<dbReference type="AlphaFoldDB" id="A0A7H8QPK2"/>
<dbReference type="GeneID" id="55990492"/>
<protein>
    <recommendedName>
        <fullName evidence="7">FAD/NAD(P)-binding domain-containing protein</fullName>
    </recommendedName>
</protein>
<keyword evidence="6" id="KW-1185">Reference proteome</keyword>
<dbReference type="OrthoDB" id="66881at2759"/>
<accession>A0A7H8QPK2</accession>
<evidence type="ECO:0000256" key="4">
    <source>
        <dbReference type="ARBA" id="ARBA00023002"/>
    </source>
</evidence>
<dbReference type="PRINTS" id="PR00368">
    <property type="entry name" value="FADPNR"/>
</dbReference>
<evidence type="ECO:0000256" key="3">
    <source>
        <dbReference type="ARBA" id="ARBA00022827"/>
    </source>
</evidence>
<keyword evidence="3" id="KW-0274">FAD</keyword>
<dbReference type="GO" id="GO:0050661">
    <property type="term" value="F:NADP binding"/>
    <property type="evidence" value="ECO:0007669"/>
    <property type="project" value="InterPro"/>
</dbReference>
<dbReference type="EMBL" id="CP055899">
    <property type="protein sequence ID" value="QKX55887.1"/>
    <property type="molecule type" value="Genomic_DNA"/>
</dbReference>
<dbReference type="GO" id="GO:0050660">
    <property type="term" value="F:flavin adenine dinucleotide binding"/>
    <property type="evidence" value="ECO:0007669"/>
    <property type="project" value="InterPro"/>
</dbReference>
<keyword evidence="4" id="KW-0560">Oxidoreductase</keyword>
<organism evidence="5 6">
    <name type="scientific">Talaromyces rugulosus</name>
    <name type="common">Penicillium rugulosum</name>
    <dbReference type="NCBI Taxonomy" id="121627"/>
    <lineage>
        <taxon>Eukaryota</taxon>
        <taxon>Fungi</taxon>
        <taxon>Dikarya</taxon>
        <taxon>Ascomycota</taxon>
        <taxon>Pezizomycotina</taxon>
        <taxon>Eurotiomycetes</taxon>
        <taxon>Eurotiomycetidae</taxon>
        <taxon>Eurotiales</taxon>
        <taxon>Trichocomaceae</taxon>
        <taxon>Talaromyces</taxon>
        <taxon>Talaromyces sect. Islandici</taxon>
    </lineage>
</organism>
<dbReference type="InterPro" id="IPR050346">
    <property type="entry name" value="FMO-like"/>
</dbReference>
<dbReference type="KEGG" id="trg:TRUGW13939_02986"/>
<dbReference type="Gene3D" id="3.50.50.60">
    <property type="entry name" value="FAD/NAD(P)-binding domain"/>
    <property type="match status" value="1"/>
</dbReference>
<dbReference type="Pfam" id="PF00743">
    <property type="entry name" value="FMO-like"/>
    <property type="match status" value="1"/>
</dbReference>
<comment type="similarity">
    <text evidence="1">Belongs to the FMO family.</text>
</comment>
<sequence>MPKKVAIIGAGPSGLVMAKTLLHHYPPGHFAPVIFESRQTVGGLWAVTGPNEKQTSFIDAEMRTNLSRFTVCFSDFSWELNVGGVGVDDTFPRAAQVNEYLDKYAARYIPGHVLRLGCRVLNTRRNSDGWIVKWENDKDVQKEEETFDYLVVASGYFSSPHIPSIRGLDSFSPERVIHSSSLASAKGRLFTELSNLPGKLLVVGGSMSGAEAASSLALASSSSSNNIQIHHLATRPFWAVPTYLPDASSGSFLPLDIVMYDLARRPHGDIQYSLNPTAPPERALLVNKYFSTILGSDQSDVARFSHDGAAAAADDLDQRPPWVAVTDHYAEFVRAGDITTSLGRVEAVNWPAGSDRGTVQVRESSSSSSTTTIKDVAGIVLATGFTPFNALAFLPDDVLAALEYAPDDPVFPLVLDEKATFHPAVPDLGFVGMYRGPYWGVMEMQARSLAQQWDRQDTNATALQMRNPRLSLSSSSSSASRRTQFPMGDYVGLMETFARELGIQRTSLLFGTETPPPPPGGKNERTGPAVPVRYSVQSTTNNKNNNAEIAATHSALSDLLRPAGERWPHRQHALSQAVFRALHGSWRVEQKLGEEEEEALLFSGSATFRPRAVSSLSLSSSSSSSSAGIEYLYHEEINKNSCDAVFSISENFIHINQPDTTLSRHIEFVAIHPDQDQDQDGEQYQYRHSARGIFSDNPSKKTCEYVFHIKGVQIVSWQETIISSPSEEKQIKTYTRFPSYK</sequence>
<evidence type="ECO:0000313" key="5">
    <source>
        <dbReference type="EMBL" id="QKX55887.1"/>
    </source>
</evidence>
<evidence type="ECO:0000256" key="2">
    <source>
        <dbReference type="ARBA" id="ARBA00022630"/>
    </source>
</evidence>
<gene>
    <name evidence="5" type="ORF">TRUGW13939_02986</name>
</gene>
<dbReference type="SUPFAM" id="SSF51905">
    <property type="entry name" value="FAD/NAD(P)-binding domain"/>
    <property type="match status" value="1"/>
</dbReference>
<name>A0A7H8QPK2_TALRU</name>
<dbReference type="PANTHER" id="PTHR23023">
    <property type="entry name" value="DIMETHYLANILINE MONOOXYGENASE"/>
    <property type="match status" value="1"/>
</dbReference>
<dbReference type="Proteomes" id="UP000509510">
    <property type="component" value="Chromosome II"/>
</dbReference>
<evidence type="ECO:0000313" key="6">
    <source>
        <dbReference type="Proteomes" id="UP000509510"/>
    </source>
</evidence>
<evidence type="ECO:0000256" key="1">
    <source>
        <dbReference type="ARBA" id="ARBA00009183"/>
    </source>
</evidence>
<dbReference type="InterPro" id="IPR020946">
    <property type="entry name" value="Flavin_mOase-like"/>
</dbReference>
<reference evidence="6" key="1">
    <citation type="submission" date="2020-06" db="EMBL/GenBank/DDBJ databases">
        <title>A chromosome-scale genome assembly of Talaromyces rugulosus W13939.</title>
        <authorList>
            <person name="Wang B."/>
            <person name="Guo L."/>
            <person name="Ye K."/>
            <person name="Wang L."/>
        </authorList>
    </citation>
    <scope>NUCLEOTIDE SEQUENCE [LARGE SCALE GENOMIC DNA]</scope>
    <source>
        <strain evidence="6">W13939</strain>
    </source>
</reference>
<dbReference type="GO" id="GO:0004499">
    <property type="term" value="F:N,N-dimethylaniline monooxygenase activity"/>
    <property type="evidence" value="ECO:0007669"/>
    <property type="project" value="InterPro"/>
</dbReference>
<proteinExistence type="inferred from homology"/>
<dbReference type="RefSeq" id="XP_035342065.1">
    <property type="nucleotide sequence ID" value="XM_035486172.1"/>
</dbReference>
<keyword evidence="2" id="KW-0285">Flavoprotein</keyword>